<evidence type="ECO:0000256" key="2">
    <source>
        <dbReference type="PIRSR" id="PIRSR006232-1"/>
    </source>
</evidence>
<feature type="binding site" evidence="2">
    <location>
        <position position="118"/>
    </location>
    <ligand>
        <name>Fe cation</name>
        <dbReference type="ChEBI" id="CHEBI:24875"/>
    </ligand>
</feature>
<dbReference type="RefSeq" id="WP_009779911.1">
    <property type="nucleotide sequence ID" value="NZ_CH672395.1"/>
</dbReference>
<evidence type="ECO:0000313" key="6">
    <source>
        <dbReference type="EMBL" id="EAQ49262.1"/>
    </source>
</evidence>
<evidence type="ECO:0000256" key="1">
    <source>
        <dbReference type="ARBA" id="ARBA00008416"/>
    </source>
</evidence>
<dbReference type="InterPro" id="IPR008778">
    <property type="entry name" value="Pirin_C_dom"/>
</dbReference>
<keyword evidence="7" id="KW-1185">Reference proteome</keyword>
<dbReference type="Proteomes" id="UP000001601">
    <property type="component" value="Unassembled WGS sequence"/>
</dbReference>
<dbReference type="Pfam" id="PF05726">
    <property type="entry name" value="Pirin_C"/>
    <property type="match status" value="1"/>
</dbReference>
<evidence type="ECO:0000256" key="3">
    <source>
        <dbReference type="RuleBase" id="RU003457"/>
    </source>
</evidence>
<dbReference type="Gene3D" id="2.60.120.10">
    <property type="entry name" value="Jelly Rolls"/>
    <property type="match status" value="2"/>
</dbReference>
<dbReference type="OrthoDB" id="321327at2"/>
<feature type="binding site" evidence="2">
    <location>
        <position position="72"/>
    </location>
    <ligand>
        <name>Fe cation</name>
        <dbReference type="ChEBI" id="CHEBI:24875"/>
    </ligand>
</feature>
<dbReference type="InterPro" id="IPR014710">
    <property type="entry name" value="RmlC-like_jellyroll"/>
</dbReference>
<dbReference type="EMBL" id="AANC01000005">
    <property type="protein sequence ID" value="EAQ49262.1"/>
    <property type="molecule type" value="Genomic_DNA"/>
</dbReference>
<proteinExistence type="inferred from homology"/>
<dbReference type="AlphaFoldDB" id="A3XMG4"/>
<feature type="binding site" evidence="2">
    <location>
        <position position="74"/>
    </location>
    <ligand>
        <name>Fe cation</name>
        <dbReference type="ChEBI" id="CHEBI:24875"/>
    </ligand>
</feature>
<keyword evidence="2" id="KW-0408">Iron</keyword>
<dbReference type="STRING" id="398720.MED217_07651"/>
<accession>A3XMG4</accession>
<comment type="cofactor">
    <cofactor evidence="2">
        <name>Fe cation</name>
        <dbReference type="ChEBI" id="CHEBI:24875"/>
    </cofactor>
    <text evidence="2">Binds 1 Fe cation per subunit.</text>
</comment>
<feature type="domain" description="Pirin C-terminal" evidence="5">
    <location>
        <begin position="207"/>
        <end position="307"/>
    </location>
</feature>
<dbReference type="Pfam" id="PF02678">
    <property type="entry name" value="Pirin"/>
    <property type="match status" value="1"/>
</dbReference>
<evidence type="ECO:0000259" key="5">
    <source>
        <dbReference type="Pfam" id="PF05726"/>
    </source>
</evidence>
<gene>
    <name evidence="6" type="ORF">MED217_07651</name>
</gene>
<protein>
    <submittedName>
        <fullName evidence="6">Uncharacterized protein, YhhW/pirin family protein</fullName>
    </submittedName>
</protein>
<dbReference type="InterPro" id="IPR011051">
    <property type="entry name" value="RmlC_Cupin_sf"/>
</dbReference>
<name>A3XMG4_LEEBM</name>
<dbReference type="SUPFAM" id="SSF51182">
    <property type="entry name" value="RmlC-like cupins"/>
    <property type="match status" value="1"/>
</dbReference>
<feature type="binding site" evidence="2">
    <location>
        <position position="116"/>
    </location>
    <ligand>
        <name>Fe cation</name>
        <dbReference type="ChEBI" id="CHEBI:24875"/>
    </ligand>
</feature>
<feature type="domain" description="Pirin N-terminal" evidence="4">
    <location>
        <begin position="62"/>
        <end position="138"/>
    </location>
</feature>
<dbReference type="eggNOG" id="COG1741">
    <property type="taxonomic scope" value="Bacteria"/>
</dbReference>
<dbReference type="InterPro" id="IPR012093">
    <property type="entry name" value="Pirin"/>
</dbReference>
<evidence type="ECO:0000313" key="7">
    <source>
        <dbReference type="Proteomes" id="UP000001601"/>
    </source>
</evidence>
<dbReference type="InterPro" id="IPR003829">
    <property type="entry name" value="Pirin_N_dom"/>
</dbReference>
<sequence length="336" mass="37451">MAAIQKITRLHAQWDTQDPFLFCAFHNDKYPKGNGKLGPATSLAGRNLGQDFVQKDGWAMYHGSKVPGFPGHPHVGFETVTIAEEGFVDHSDSLGAAGRFGQGDVQWMTAGKGVQHSEMFPLINTEEENPLLLFQIWLNLPAASKNVAPYFGMMWHEDIPIINEKDDEGRAFSIKIIAGAYKDQKALQPAPDSWASNPENGINIWLISLDAHTEFKLPKGIDGSNRSVYFYEGDTLHAEGFDIPLMHQIKADPTQELTLKNGEQPAKLLLLEGKPMNEPVVQHGPFVGNSRKDIETAFMNYQQTQFGGWPWPTSEHTHDADAKRFALYPDGKKVVR</sequence>
<dbReference type="GO" id="GO:0046872">
    <property type="term" value="F:metal ion binding"/>
    <property type="evidence" value="ECO:0007669"/>
    <property type="project" value="UniProtKB-KW"/>
</dbReference>
<dbReference type="HOGENOM" id="CLU_833215_0_0_10"/>
<comment type="similarity">
    <text evidence="1 3">Belongs to the pirin family.</text>
</comment>
<reference evidence="6 7" key="1">
    <citation type="journal article" date="2007" name="Nature">
        <title>Light stimulates growth of proteorhodopsin-containing marine Flavobacteria.</title>
        <authorList>
            <person name="Gomez-Consarnau L."/>
            <person name="Gonzalez J.M."/>
            <person name="Coll-Llado M."/>
            <person name="Gourdon P."/>
            <person name="Pascher T."/>
            <person name="Neutze R."/>
            <person name="Pedros-Alio C."/>
            <person name="Pinhassi J."/>
        </authorList>
    </citation>
    <scope>NUCLEOTIDE SEQUENCE [LARGE SCALE GENOMIC DNA]</scope>
    <source>
        <strain evidence="6 7">MED217</strain>
    </source>
</reference>
<organism evidence="6 7">
    <name type="scientific">Leeuwenhoekiella blandensis (strain CECT 7118 / CCUG 51940 / KCTC 22103 / MED217)</name>
    <name type="common">Flavobacterium sp. (strain MED217)</name>
    <dbReference type="NCBI Taxonomy" id="398720"/>
    <lineage>
        <taxon>Bacteria</taxon>
        <taxon>Pseudomonadati</taxon>
        <taxon>Bacteroidota</taxon>
        <taxon>Flavobacteriia</taxon>
        <taxon>Flavobacteriales</taxon>
        <taxon>Flavobacteriaceae</taxon>
        <taxon>Leeuwenhoekiella</taxon>
    </lineage>
</organism>
<comment type="caution">
    <text evidence="6">The sequence shown here is derived from an EMBL/GenBank/DDBJ whole genome shotgun (WGS) entry which is preliminary data.</text>
</comment>
<evidence type="ECO:0000259" key="4">
    <source>
        <dbReference type="Pfam" id="PF02678"/>
    </source>
</evidence>
<keyword evidence="2" id="KW-0479">Metal-binding</keyword>
<dbReference type="PANTHER" id="PTHR13903">
    <property type="entry name" value="PIRIN-RELATED"/>
    <property type="match status" value="1"/>
</dbReference>
<dbReference type="PIRSF" id="PIRSF006232">
    <property type="entry name" value="Pirin"/>
    <property type="match status" value="1"/>
</dbReference>
<dbReference type="PANTHER" id="PTHR13903:SF8">
    <property type="entry name" value="PIRIN"/>
    <property type="match status" value="1"/>
</dbReference>